<organism evidence="1 2">
    <name type="scientific">Mycoplasmopsis maculosa</name>
    <dbReference type="NCBI Taxonomy" id="114885"/>
    <lineage>
        <taxon>Bacteria</taxon>
        <taxon>Bacillati</taxon>
        <taxon>Mycoplasmatota</taxon>
        <taxon>Mycoplasmoidales</taxon>
        <taxon>Metamycoplasmataceae</taxon>
        <taxon>Mycoplasmopsis</taxon>
    </lineage>
</organism>
<keyword evidence="1" id="KW-0614">Plasmid</keyword>
<dbReference type="RefSeq" id="WP_129647305.1">
    <property type="nucleotide sequence ID" value="NZ_LR215038.1"/>
</dbReference>
<dbReference type="EMBL" id="LR215038">
    <property type="protein sequence ID" value="VEU75835.1"/>
    <property type="molecule type" value="Genomic_DNA"/>
</dbReference>
<sequence>MTTFGQLIKLLDYLNKDIKNLVLNHFAKINQKLNVNYYQLISLMNIFKKIRNIICHNSIILNYELIAPNRKSKYYENISNFIFNNKLDIKIKKTIKLTDIIVIISFINEYNSTKKHC</sequence>
<name>A0A449B5I8_9BACT</name>
<geneLocation type="plasmid" evidence="1 2">
    <name>2</name>
</geneLocation>
<dbReference type="InterPro" id="IPR011664">
    <property type="entry name" value="Abi_system_AbiD/AbiF-like"/>
</dbReference>
<accession>A0A449B5I8</accession>
<proteinExistence type="predicted"/>
<dbReference type="Proteomes" id="UP000290243">
    <property type="component" value="Plasmid 2"/>
</dbReference>
<dbReference type="Pfam" id="PF07751">
    <property type="entry name" value="Abi_2"/>
    <property type="match status" value="1"/>
</dbReference>
<protein>
    <submittedName>
        <fullName evidence="1">Abortive infection bacteriophage resistance protein</fullName>
    </submittedName>
</protein>
<dbReference type="KEGG" id="mmau:NCTC10168_00784"/>
<dbReference type="AlphaFoldDB" id="A0A449B5I8"/>
<reference evidence="1 2" key="1">
    <citation type="submission" date="2019-01" db="EMBL/GenBank/DDBJ databases">
        <authorList>
            <consortium name="Pathogen Informatics"/>
        </authorList>
    </citation>
    <scope>NUCLEOTIDE SEQUENCE [LARGE SCALE GENOMIC DNA]</scope>
    <source>
        <strain evidence="1 2">NCTC10168</strain>
        <plasmid evidence="2">2</plasmid>
    </source>
</reference>
<gene>
    <name evidence="1" type="ORF">NCTC10168_00784</name>
</gene>
<evidence type="ECO:0000313" key="2">
    <source>
        <dbReference type="Proteomes" id="UP000290243"/>
    </source>
</evidence>
<evidence type="ECO:0000313" key="1">
    <source>
        <dbReference type="EMBL" id="VEU75835.1"/>
    </source>
</evidence>
<keyword evidence="2" id="KW-1185">Reference proteome</keyword>